<keyword evidence="2" id="KW-1185">Reference proteome</keyword>
<sequence>MHLICLNLTELLMELWRGTIELGAGDTKEDWDWVVLTGDAWKEHGKFVEHLREFLLSSIERPPRNPEKKINSGYKAQEWLIYIFGYGPALLRGLLPEKYWLNFCKLVAAIRLLSSRTITLAEVLQAHAYLLEFVREFEELYVQRKLSRIHFVRPCVHNLMHLGPETFRIGPQTLFAQWTMERTIGNLGEEIKQHSNPYQNLSQRGVRRAQVNAMFAMMPDLNPSTTKGGTGGSRQGSLHVGGGYILLRPRDSIARPIPGEERDALQVFLVREGFHGVVPKKLVRWGRLELPSSLVVRSAWKEHNRSLDKSKRTSRMITVSECPAPCTLHTSY</sequence>
<proteinExistence type="predicted"/>
<dbReference type="PANTHER" id="PTHR46579:SF1">
    <property type="entry name" value="F5_8 TYPE C DOMAIN-CONTAINING PROTEIN"/>
    <property type="match status" value="1"/>
</dbReference>
<dbReference type="OrthoDB" id="2669721at2759"/>
<dbReference type="AlphaFoldDB" id="A0A8H6I5Q9"/>
<name>A0A8H6I5Q9_9AGAR</name>
<comment type="caution">
    <text evidence="1">The sequence shown here is derived from an EMBL/GenBank/DDBJ whole genome shotgun (WGS) entry which is preliminary data.</text>
</comment>
<accession>A0A8H6I5Q9</accession>
<evidence type="ECO:0000313" key="1">
    <source>
        <dbReference type="EMBL" id="KAF6759405.1"/>
    </source>
</evidence>
<reference evidence="1 2" key="1">
    <citation type="submission" date="2020-07" db="EMBL/GenBank/DDBJ databases">
        <title>Comparative genomics of pyrophilous fungi reveals a link between fire events and developmental genes.</title>
        <authorList>
            <consortium name="DOE Joint Genome Institute"/>
            <person name="Steindorff A.S."/>
            <person name="Carver A."/>
            <person name="Calhoun S."/>
            <person name="Stillman K."/>
            <person name="Liu H."/>
            <person name="Lipzen A."/>
            <person name="Pangilinan J."/>
            <person name="Labutti K."/>
            <person name="Bruns T.D."/>
            <person name="Grigoriev I.V."/>
        </authorList>
    </citation>
    <scope>NUCLEOTIDE SEQUENCE [LARGE SCALE GENOMIC DNA]</scope>
    <source>
        <strain evidence="1 2">CBS 144469</strain>
    </source>
</reference>
<protein>
    <submittedName>
        <fullName evidence="1">Uncharacterized protein</fullName>
    </submittedName>
</protein>
<organism evidence="1 2">
    <name type="scientific">Ephemerocybe angulata</name>
    <dbReference type="NCBI Taxonomy" id="980116"/>
    <lineage>
        <taxon>Eukaryota</taxon>
        <taxon>Fungi</taxon>
        <taxon>Dikarya</taxon>
        <taxon>Basidiomycota</taxon>
        <taxon>Agaricomycotina</taxon>
        <taxon>Agaricomycetes</taxon>
        <taxon>Agaricomycetidae</taxon>
        <taxon>Agaricales</taxon>
        <taxon>Agaricineae</taxon>
        <taxon>Psathyrellaceae</taxon>
        <taxon>Ephemerocybe</taxon>
    </lineage>
</organism>
<dbReference type="Proteomes" id="UP000521943">
    <property type="component" value="Unassembled WGS sequence"/>
</dbReference>
<dbReference type="PANTHER" id="PTHR46579">
    <property type="entry name" value="F5/8 TYPE C DOMAIN-CONTAINING PROTEIN-RELATED"/>
    <property type="match status" value="1"/>
</dbReference>
<evidence type="ECO:0000313" key="2">
    <source>
        <dbReference type="Proteomes" id="UP000521943"/>
    </source>
</evidence>
<gene>
    <name evidence="1" type="ORF">DFP72DRAFT_806348</name>
</gene>
<dbReference type="EMBL" id="JACGCI010000015">
    <property type="protein sequence ID" value="KAF6759405.1"/>
    <property type="molecule type" value="Genomic_DNA"/>
</dbReference>